<feature type="compositionally biased region" description="Gly residues" evidence="1">
    <location>
        <begin position="66"/>
        <end position="75"/>
    </location>
</feature>
<dbReference type="eggNOG" id="ENOG502SB3J">
    <property type="taxonomic scope" value="Eukaryota"/>
</dbReference>
<organism evidence="2 3">
    <name type="scientific">Globisporangium ultimum (strain ATCC 200006 / CBS 805.95 / DAOM BR144)</name>
    <name type="common">Pythium ultimum</name>
    <dbReference type="NCBI Taxonomy" id="431595"/>
    <lineage>
        <taxon>Eukaryota</taxon>
        <taxon>Sar</taxon>
        <taxon>Stramenopiles</taxon>
        <taxon>Oomycota</taxon>
        <taxon>Peronosporomycetes</taxon>
        <taxon>Pythiales</taxon>
        <taxon>Pythiaceae</taxon>
        <taxon>Globisporangium</taxon>
    </lineage>
</organism>
<dbReference type="HOGENOM" id="CLU_1237201_0_0_1"/>
<dbReference type="InParanoid" id="K3WSJ9"/>
<name>K3WSJ9_GLOUD</name>
<dbReference type="Proteomes" id="UP000019132">
    <property type="component" value="Unassembled WGS sequence"/>
</dbReference>
<reference evidence="3" key="2">
    <citation type="submission" date="2010-04" db="EMBL/GenBank/DDBJ databases">
        <authorList>
            <person name="Buell R."/>
            <person name="Hamilton J."/>
            <person name="Hostetler J."/>
        </authorList>
    </citation>
    <scope>NUCLEOTIDE SEQUENCE [LARGE SCALE GENOMIC DNA]</scope>
    <source>
        <strain evidence="3">DAOM:BR144</strain>
    </source>
</reference>
<protein>
    <submittedName>
        <fullName evidence="2">Uncharacterized protein</fullName>
    </submittedName>
</protein>
<feature type="region of interest" description="Disordered" evidence="1">
    <location>
        <begin position="50"/>
        <end position="76"/>
    </location>
</feature>
<dbReference type="OMA" id="INEMTAP"/>
<evidence type="ECO:0000256" key="1">
    <source>
        <dbReference type="SAM" id="MobiDB-lite"/>
    </source>
</evidence>
<dbReference type="EnsemblProtists" id="PYU1_T007943">
    <property type="protein sequence ID" value="PYU1_T007943"/>
    <property type="gene ID" value="PYU1_G007927"/>
</dbReference>
<evidence type="ECO:0000313" key="3">
    <source>
        <dbReference type="Proteomes" id="UP000019132"/>
    </source>
</evidence>
<keyword evidence="3" id="KW-1185">Reference proteome</keyword>
<dbReference type="AlphaFoldDB" id="K3WSJ9"/>
<evidence type="ECO:0000313" key="2">
    <source>
        <dbReference type="EnsemblProtists" id="PYU1_T007943"/>
    </source>
</evidence>
<dbReference type="EMBL" id="GL376617">
    <property type="status" value="NOT_ANNOTATED_CDS"/>
    <property type="molecule type" value="Genomic_DNA"/>
</dbReference>
<dbReference type="STRING" id="431595.K3WSJ9"/>
<proteinExistence type="predicted"/>
<reference evidence="3" key="1">
    <citation type="journal article" date="2010" name="Genome Biol.">
        <title>Genome sequence of the necrotrophic plant pathogen Pythium ultimum reveals original pathogenicity mechanisms and effector repertoire.</title>
        <authorList>
            <person name="Levesque C.A."/>
            <person name="Brouwer H."/>
            <person name="Cano L."/>
            <person name="Hamilton J.P."/>
            <person name="Holt C."/>
            <person name="Huitema E."/>
            <person name="Raffaele S."/>
            <person name="Robideau G.P."/>
            <person name="Thines M."/>
            <person name="Win J."/>
            <person name="Zerillo M.M."/>
            <person name="Beakes G.W."/>
            <person name="Boore J.L."/>
            <person name="Busam D."/>
            <person name="Dumas B."/>
            <person name="Ferriera S."/>
            <person name="Fuerstenberg S.I."/>
            <person name="Gachon C.M."/>
            <person name="Gaulin E."/>
            <person name="Govers F."/>
            <person name="Grenville-Briggs L."/>
            <person name="Horner N."/>
            <person name="Hostetler J."/>
            <person name="Jiang R.H."/>
            <person name="Johnson J."/>
            <person name="Krajaejun T."/>
            <person name="Lin H."/>
            <person name="Meijer H.J."/>
            <person name="Moore B."/>
            <person name="Morris P."/>
            <person name="Phuntmart V."/>
            <person name="Puiu D."/>
            <person name="Shetty J."/>
            <person name="Stajich J.E."/>
            <person name="Tripathy S."/>
            <person name="Wawra S."/>
            <person name="van West P."/>
            <person name="Whitty B.R."/>
            <person name="Coutinho P.M."/>
            <person name="Henrissat B."/>
            <person name="Martin F."/>
            <person name="Thomas P.D."/>
            <person name="Tyler B.M."/>
            <person name="De Vries R.P."/>
            <person name="Kamoun S."/>
            <person name="Yandell M."/>
            <person name="Tisserat N."/>
            <person name="Buell C.R."/>
        </authorList>
    </citation>
    <scope>NUCLEOTIDE SEQUENCE</scope>
    <source>
        <strain evidence="3">DAOM:BR144</strain>
    </source>
</reference>
<accession>K3WSJ9</accession>
<sequence>MDHDDILDSMSLSDDDMLDSLADDMLMEMEADNNNNSDDDDVMEEIHTVQPRARTAPSSQSMGFPTAGGGAGGMPDLGKMMSQMMPMMSQMFGGGAGGNNPFGMPGNNSAINQQKLSWEEVVRQHIPAGESASEWIAIMKKDEQRLRHATATKQLSKPHSRSYRQNASPLPNVYMEVETLLASMLNEAVRASHCEHNAKWRQYHDNLVSQMTRAELTKVFERDFKQQLRERVMNDPDYLAEKAKGDDNRFRNITEALAV</sequence>
<reference evidence="2" key="3">
    <citation type="submission" date="2015-02" db="UniProtKB">
        <authorList>
            <consortium name="EnsemblProtists"/>
        </authorList>
    </citation>
    <scope>IDENTIFICATION</scope>
    <source>
        <strain evidence="2">DAOM BR144</strain>
    </source>
</reference>
<dbReference type="VEuPathDB" id="FungiDB:PYU1_G007927"/>